<organism evidence="2 3">
    <name type="scientific">Humicola insolens</name>
    <name type="common">Soft-rot fungus</name>
    <dbReference type="NCBI Taxonomy" id="85995"/>
    <lineage>
        <taxon>Eukaryota</taxon>
        <taxon>Fungi</taxon>
        <taxon>Dikarya</taxon>
        <taxon>Ascomycota</taxon>
        <taxon>Pezizomycotina</taxon>
        <taxon>Sordariomycetes</taxon>
        <taxon>Sordariomycetidae</taxon>
        <taxon>Sordariales</taxon>
        <taxon>Chaetomiaceae</taxon>
        <taxon>Mycothermus</taxon>
    </lineage>
</organism>
<comment type="caution">
    <text evidence="2">The sequence shown here is derived from an EMBL/GenBank/DDBJ whole genome shotgun (WGS) entry which is preliminary data.</text>
</comment>
<proteinExistence type="predicted"/>
<reference evidence="2 3" key="1">
    <citation type="journal article" date="2024" name="Commun. Biol.">
        <title>Comparative genomic analysis of thermophilic fungi reveals convergent evolutionary adaptations and gene losses.</title>
        <authorList>
            <person name="Steindorff A.S."/>
            <person name="Aguilar-Pontes M.V."/>
            <person name="Robinson A.J."/>
            <person name="Andreopoulos B."/>
            <person name="LaButti K."/>
            <person name="Kuo A."/>
            <person name="Mondo S."/>
            <person name="Riley R."/>
            <person name="Otillar R."/>
            <person name="Haridas S."/>
            <person name="Lipzen A."/>
            <person name="Grimwood J."/>
            <person name="Schmutz J."/>
            <person name="Clum A."/>
            <person name="Reid I.D."/>
            <person name="Moisan M.C."/>
            <person name="Butler G."/>
            <person name="Nguyen T.T.M."/>
            <person name="Dewar K."/>
            <person name="Conant G."/>
            <person name="Drula E."/>
            <person name="Henrissat B."/>
            <person name="Hansel C."/>
            <person name="Singer S."/>
            <person name="Hutchinson M.I."/>
            <person name="de Vries R.P."/>
            <person name="Natvig D.O."/>
            <person name="Powell A.J."/>
            <person name="Tsang A."/>
            <person name="Grigoriev I.V."/>
        </authorList>
    </citation>
    <scope>NUCLEOTIDE SEQUENCE [LARGE SCALE GENOMIC DNA]</scope>
    <source>
        <strain evidence="2 3">CBS 620.91</strain>
    </source>
</reference>
<feature type="chain" id="PRO_5045949349" description="Ig-like domain-containing protein" evidence="1">
    <location>
        <begin position="25"/>
        <end position="175"/>
    </location>
</feature>
<keyword evidence="3" id="KW-1185">Reference proteome</keyword>
<evidence type="ECO:0000313" key="2">
    <source>
        <dbReference type="EMBL" id="KAL1841796.1"/>
    </source>
</evidence>
<dbReference type="EMBL" id="JAZGSY010000063">
    <property type="protein sequence ID" value="KAL1841796.1"/>
    <property type="molecule type" value="Genomic_DNA"/>
</dbReference>
<evidence type="ECO:0000313" key="3">
    <source>
        <dbReference type="Proteomes" id="UP001583172"/>
    </source>
</evidence>
<dbReference type="Proteomes" id="UP001583172">
    <property type="component" value="Unassembled WGS sequence"/>
</dbReference>
<accession>A0ABR3VJX9</accession>
<protein>
    <recommendedName>
        <fullName evidence="4">Ig-like domain-containing protein</fullName>
    </recommendedName>
</protein>
<evidence type="ECO:0000256" key="1">
    <source>
        <dbReference type="SAM" id="SignalP"/>
    </source>
</evidence>
<keyword evidence="1" id="KW-0732">Signal</keyword>
<feature type="signal peptide" evidence="1">
    <location>
        <begin position="1"/>
        <end position="24"/>
    </location>
</feature>
<sequence length="175" mass="18805">MAPLKRIFNLGLATVLSLHPVIEASPVVRQATPVCTDGGTIENLWLVEELQVAYTHDERVRPGTASWRITNTVSGAVEELSCNLRANYICELAGTPTDPSLQVWLQINLDVARITINQSLPCEDAIGPAFAIGTAELFVVCDENATEEDLTCQSDEASGPYYAEGSVTLSLPSGD</sequence>
<gene>
    <name evidence="2" type="ORF">VTJ49DRAFT_6549</name>
</gene>
<evidence type="ECO:0008006" key="4">
    <source>
        <dbReference type="Google" id="ProtNLM"/>
    </source>
</evidence>
<name>A0ABR3VJX9_HUMIN</name>